<gene>
    <name evidence="4" type="ORF">CEPIT_LOCUS31412</name>
</gene>
<feature type="region of interest" description="Disordered" evidence="3">
    <location>
        <begin position="56"/>
        <end position="83"/>
    </location>
</feature>
<keyword evidence="5" id="KW-1185">Reference proteome</keyword>
<feature type="compositionally biased region" description="Basic residues" evidence="3">
    <location>
        <begin position="56"/>
        <end position="68"/>
    </location>
</feature>
<evidence type="ECO:0000313" key="4">
    <source>
        <dbReference type="EMBL" id="CAH9131457.1"/>
    </source>
</evidence>
<evidence type="ECO:0000256" key="2">
    <source>
        <dbReference type="RuleBase" id="RU363116"/>
    </source>
</evidence>
<sequence length="229" mass="25694">MASMVKQCDSIVRKIQCIQHPLKIVSRRLGLGANNDPDLSRDFFVQLWVADRKNSKKHKAGAKYRPKSHGVLNHGESGSCSHVSVRGSSVRRLSGVYAEEKSSFDDIKPNLRQPPPSQSVADVLQPSSPEESMVAHLLARSNLLITRDIEWANLVLGFEQENRYAIVDVCYPESVCTYLLHPSPDFLLTFLLLLQVLSAKKVVSLQDRNTKEEKYRGVRKEAKRGAQGE</sequence>
<evidence type="ECO:0000313" key="5">
    <source>
        <dbReference type="Proteomes" id="UP001152523"/>
    </source>
</evidence>
<name>A0AAV0F7M9_9ASTE</name>
<proteinExistence type="inferred from homology"/>
<dbReference type="GO" id="GO:0017128">
    <property type="term" value="F:phospholipid scramblase activity"/>
    <property type="evidence" value="ECO:0007669"/>
    <property type="project" value="InterPro"/>
</dbReference>
<organism evidence="4 5">
    <name type="scientific">Cuscuta epithymum</name>
    <dbReference type="NCBI Taxonomy" id="186058"/>
    <lineage>
        <taxon>Eukaryota</taxon>
        <taxon>Viridiplantae</taxon>
        <taxon>Streptophyta</taxon>
        <taxon>Embryophyta</taxon>
        <taxon>Tracheophyta</taxon>
        <taxon>Spermatophyta</taxon>
        <taxon>Magnoliopsida</taxon>
        <taxon>eudicotyledons</taxon>
        <taxon>Gunneridae</taxon>
        <taxon>Pentapetalae</taxon>
        <taxon>asterids</taxon>
        <taxon>lamiids</taxon>
        <taxon>Solanales</taxon>
        <taxon>Convolvulaceae</taxon>
        <taxon>Cuscuteae</taxon>
        <taxon>Cuscuta</taxon>
        <taxon>Cuscuta subgen. Cuscuta</taxon>
    </lineage>
</organism>
<dbReference type="Pfam" id="PF03803">
    <property type="entry name" value="Scramblase"/>
    <property type="match status" value="1"/>
</dbReference>
<protein>
    <recommendedName>
        <fullName evidence="2">Phospholipid scramblase</fullName>
    </recommendedName>
</protein>
<dbReference type="Proteomes" id="UP001152523">
    <property type="component" value="Unassembled WGS sequence"/>
</dbReference>
<dbReference type="AlphaFoldDB" id="A0AAV0F7M9"/>
<comment type="similarity">
    <text evidence="1 2">Belongs to the phospholipid scramblase family.</text>
</comment>
<dbReference type="EMBL" id="CAMAPF010000966">
    <property type="protein sequence ID" value="CAH9131457.1"/>
    <property type="molecule type" value="Genomic_DNA"/>
</dbReference>
<evidence type="ECO:0000256" key="3">
    <source>
        <dbReference type="SAM" id="MobiDB-lite"/>
    </source>
</evidence>
<reference evidence="4" key="1">
    <citation type="submission" date="2022-07" db="EMBL/GenBank/DDBJ databases">
        <authorList>
            <person name="Macas J."/>
            <person name="Novak P."/>
            <person name="Neumann P."/>
        </authorList>
    </citation>
    <scope>NUCLEOTIDE SEQUENCE</scope>
</reference>
<comment type="caution">
    <text evidence="4">The sequence shown here is derived from an EMBL/GenBank/DDBJ whole genome shotgun (WGS) entry which is preliminary data.</text>
</comment>
<evidence type="ECO:0000256" key="1">
    <source>
        <dbReference type="ARBA" id="ARBA00005350"/>
    </source>
</evidence>
<accession>A0AAV0F7M9</accession>
<dbReference type="InterPro" id="IPR005552">
    <property type="entry name" value="Scramblase"/>
</dbReference>